<accession>A0A9D4UTB0</accession>
<dbReference type="InterPro" id="IPR017937">
    <property type="entry name" value="Thioredoxin_CS"/>
</dbReference>
<dbReference type="GO" id="GO:0009507">
    <property type="term" value="C:chloroplast"/>
    <property type="evidence" value="ECO:0007669"/>
    <property type="project" value="TreeGrafter"/>
</dbReference>
<dbReference type="EMBL" id="JABFUD020000011">
    <property type="protein sequence ID" value="KAI5073708.1"/>
    <property type="molecule type" value="Genomic_DNA"/>
</dbReference>
<name>A0A9D4UTB0_ADICA</name>
<keyword evidence="4" id="KW-1185">Reference proteome</keyword>
<gene>
    <name evidence="3" type="ORF">GOP47_0011721</name>
</gene>
<evidence type="ECO:0000313" key="4">
    <source>
        <dbReference type="Proteomes" id="UP000886520"/>
    </source>
</evidence>
<evidence type="ECO:0000313" key="3">
    <source>
        <dbReference type="EMBL" id="KAI5073708.1"/>
    </source>
</evidence>
<dbReference type="PROSITE" id="PS51352">
    <property type="entry name" value="THIOREDOXIN_2"/>
    <property type="match status" value="1"/>
</dbReference>
<comment type="similarity">
    <text evidence="1">Belongs to the thioredoxin family.</text>
</comment>
<protein>
    <recommendedName>
        <fullName evidence="2">Thioredoxin domain-containing protein</fullName>
    </recommendedName>
</protein>
<dbReference type="SUPFAM" id="SSF52833">
    <property type="entry name" value="Thioredoxin-like"/>
    <property type="match status" value="1"/>
</dbReference>
<dbReference type="InterPro" id="IPR036249">
    <property type="entry name" value="Thioredoxin-like_sf"/>
</dbReference>
<dbReference type="Gene3D" id="3.40.30.10">
    <property type="entry name" value="Glutaredoxin"/>
    <property type="match status" value="1"/>
</dbReference>
<dbReference type="Pfam" id="PF00085">
    <property type="entry name" value="Thioredoxin"/>
    <property type="match status" value="1"/>
</dbReference>
<evidence type="ECO:0000259" key="2">
    <source>
        <dbReference type="PROSITE" id="PS51352"/>
    </source>
</evidence>
<sequence length="277" mass="30007">MVIEEHSVNKASLGKGATIHGEERVCSAMAIPAEQGPTWLRQTCKQRTTCGLSSASNMAAECRTGGLTYCVKRSFVRSCAVTSFRSHIVKDFLPPAKLKSSSGLVVAPSFRCTRLQVHAGGNPSQTDGTKWWQKGSVPNLRDVNSTQEFLDALSNAGEKLVVVEFFATWCGSCKALYPKLCQLAGEHPDIEFLKVNFDENKAMCKSLNVKVLPYFHFYRGAEGRLDSFSCSLSKLAKLKEAIATHNTDRCSIGPPMGLGEELKLLGLSSPVGAGNSL</sequence>
<dbReference type="AlphaFoldDB" id="A0A9D4UTB0"/>
<comment type="caution">
    <text evidence="3">The sequence shown here is derived from an EMBL/GenBank/DDBJ whole genome shotgun (WGS) entry which is preliminary data.</text>
</comment>
<dbReference type="OrthoDB" id="2121326at2759"/>
<dbReference type="Proteomes" id="UP000886520">
    <property type="component" value="Chromosome 11"/>
</dbReference>
<reference evidence="3" key="1">
    <citation type="submission" date="2021-01" db="EMBL/GenBank/DDBJ databases">
        <title>Adiantum capillus-veneris genome.</title>
        <authorList>
            <person name="Fang Y."/>
            <person name="Liao Q."/>
        </authorList>
    </citation>
    <scope>NUCLEOTIDE SEQUENCE</scope>
    <source>
        <strain evidence="3">H3</strain>
        <tissue evidence="3">Leaf</tissue>
    </source>
</reference>
<organism evidence="3 4">
    <name type="scientific">Adiantum capillus-veneris</name>
    <name type="common">Maidenhair fern</name>
    <dbReference type="NCBI Taxonomy" id="13818"/>
    <lineage>
        <taxon>Eukaryota</taxon>
        <taxon>Viridiplantae</taxon>
        <taxon>Streptophyta</taxon>
        <taxon>Embryophyta</taxon>
        <taxon>Tracheophyta</taxon>
        <taxon>Polypodiopsida</taxon>
        <taxon>Polypodiidae</taxon>
        <taxon>Polypodiales</taxon>
        <taxon>Pteridineae</taxon>
        <taxon>Pteridaceae</taxon>
        <taxon>Vittarioideae</taxon>
        <taxon>Adiantum</taxon>
    </lineage>
</organism>
<feature type="domain" description="Thioredoxin" evidence="2">
    <location>
        <begin position="87"/>
        <end position="247"/>
    </location>
</feature>
<dbReference type="PANTHER" id="PTHR43601">
    <property type="entry name" value="THIOREDOXIN, MITOCHONDRIAL"/>
    <property type="match status" value="1"/>
</dbReference>
<dbReference type="CDD" id="cd02947">
    <property type="entry name" value="TRX_family"/>
    <property type="match status" value="1"/>
</dbReference>
<proteinExistence type="inferred from homology"/>
<dbReference type="PROSITE" id="PS00194">
    <property type="entry name" value="THIOREDOXIN_1"/>
    <property type="match status" value="1"/>
</dbReference>
<dbReference type="InterPro" id="IPR013766">
    <property type="entry name" value="Thioredoxin_domain"/>
</dbReference>
<evidence type="ECO:0000256" key="1">
    <source>
        <dbReference type="ARBA" id="ARBA00008987"/>
    </source>
</evidence>
<dbReference type="PANTHER" id="PTHR43601:SF32">
    <property type="entry name" value="THIOREDOXIN-LIKE 2-2, CHLOROPLASTIC"/>
    <property type="match status" value="1"/>
</dbReference>
<dbReference type="GO" id="GO:0045454">
    <property type="term" value="P:cell redox homeostasis"/>
    <property type="evidence" value="ECO:0007669"/>
    <property type="project" value="TreeGrafter"/>
</dbReference>